<dbReference type="EMBL" id="CP042913">
    <property type="protein sequence ID" value="QEG36844.1"/>
    <property type="molecule type" value="Genomic_DNA"/>
</dbReference>
<feature type="domain" description="Aerotolerance regulator N-terminal" evidence="2">
    <location>
        <begin position="1"/>
        <end position="76"/>
    </location>
</feature>
<keyword evidence="4" id="KW-1185">Reference proteome</keyword>
<protein>
    <recommendedName>
        <fullName evidence="2">Aerotolerance regulator N-terminal domain-containing protein</fullName>
    </recommendedName>
</protein>
<evidence type="ECO:0000259" key="2">
    <source>
        <dbReference type="Pfam" id="PF07584"/>
    </source>
</evidence>
<name>A0A5B9QD78_9BACT</name>
<feature type="transmembrane region" description="Helical" evidence="1">
    <location>
        <begin position="56"/>
        <end position="74"/>
    </location>
</feature>
<sequence length="664" mass="71501">MSFLEPLMLAALPLAALPILIHLINQRRFQTLDWAAMRFLLEANRMSRGYARIRQWLILALRTLAIAGLVLAVSRPLASGRLGLAAGGRADTTLILLDRSPSMQQRGTQIASTKLQRGVDQIASALEAVGSSRWVLIDSVSLVPQELESPDRLRAAPQTGPASAAADLPALLRAAHDYMQANHAGQTEIWICSDLRANDWDAEGGEWRILRDSFQEFPQGVRFHLLAYPEAAPANLALRVTHVERHETRQKNEVLVSLTITRNSDDETVRVPVQFEIDGARSELSVELSGMETTIENHPLPLNSSSEQGWGQVILPADANPADNQFYFVYSDAPVRRTAIVAENPALVRPLDLAASIATDPGVKSEALVVGPEQTATLPWEENALVLWQAPLPTGTSAEAMQAFVDQGGVAIFFPPANPNETSLFGVEWLSWTDPQESLAVANWRGDQDLLSRTLDGAALPVGELAIHRFCALKGEATALATLPGGAPLLARVDVGKGAAYFCTTTVSPGDSTLAMDGVVLYATIQRALATGAERLVATQQRDAGVGAFDLSKWQKLAGDADVLSTEAAFQAGVYSHDDRIIAVNRSAAEDATAVLADERVDGLFEGLEYDRVADRVDSLAGLTREIWRLFLIGMIVALVGEAGLCLPKRRPTTGDLASTGATV</sequence>
<evidence type="ECO:0000256" key="1">
    <source>
        <dbReference type="SAM" id="Phobius"/>
    </source>
</evidence>
<dbReference type="Proteomes" id="UP000323917">
    <property type="component" value="Chromosome"/>
</dbReference>
<dbReference type="Pfam" id="PF07584">
    <property type="entry name" value="BatA"/>
    <property type="match status" value="1"/>
</dbReference>
<dbReference type="PANTHER" id="PTHR37464">
    <property type="entry name" value="BLL2463 PROTEIN"/>
    <property type="match status" value="1"/>
</dbReference>
<dbReference type="KEGG" id="bgok:Pr1d_41810"/>
<dbReference type="NCBIfam" id="TIGR02226">
    <property type="entry name" value="two_anch"/>
    <property type="match status" value="1"/>
</dbReference>
<gene>
    <name evidence="3" type="ORF">Pr1d_41810</name>
</gene>
<dbReference type="AlphaFoldDB" id="A0A5B9QD78"/>
<keyword evidence="1" id="KW-0812">Transmembrane</keyword>
<feature type="transmembrane region" description="Helical" evidence="1">
    <location>
        <begin position="6"/>
        <end position="24"/>
    </location>
</feature>
<reference evidence="3 4" key="1">
    <citation type="submission" date="2019-08" db="EMBL/GenBank/DDBJ databases">
        <title>Deep-cultivation of Planctomycetes and their phenomic and genomic characterization uncovers novel biology.</title>
        <authorList>
            <person name="Wiegand S."/>
            <person name="Jogler M."/>
            <person name="Boedeker C."/>
            <person name="Pinto D."/>
            <person name="Vollmers J."/>
            <person name="Rivas-Marin E."/>
            <person name="Kohn T."/>
            <person name="Peeters S.H."/>
            <person name="Heuer A."/>
            <person name="Rast P."/>
            <person name="Oberbeckmann S."/>
            <person name="Bunk B."/>
            <person name="Jeske O."/>
            <person name="Meyerdierks A."/>
            <person name="Storesund J.E."/>
            <person name="Kallscheuer N."/>
            <person name="Luecker S."/>
            <person name="Lage O.M."/>
            <person name="Pohl T."/>
            <person name="Merkel B.J."/>
            <person name="Hornburger P."/>
            <person name="Mueller R.-W."/>
            <person name="Bruemmer F."/>
            <person name="Labrenz M."/>
            <person name="Spormann A.M."/>
            <person name="Op den Camp H."/>
            <person name="Overmann J."/>
            <person name="Amann R."/>
            <person name="Jetten M.S.M."/>
            <person name="Mascher T."/>
            <person name="Medema M.H."/>
            <person name="Devos D.P."/>
            <person name="Kaster A.-K."/>
            <person name="Ovreas L."/>
            <person name="Rohde M."/>
            <person name="Galperin M.Y."/>
            <person name="Jogler C."/>
        </authorList>
    </citation>
    <scope>NUCLEOTIDE SEQUENCE [LARGE SCALE GENOMIC DNA]</scope>
    <source>
        <strain evidence="3 4">Pr1d</strain>
    </source>
</reference>
<keyword evidence="1" id="KW-1133">Transmembrane helix</keyword>
<dbReference type="RefSeq" id="WP_148075147.1">
    <property type="nucleotide sequence ID" value="NZ_CP042913.1"/>
</dbReference>
<dbReference type="PANTHER" id="PTHR37464:SF1">
    <property type="entry name" value="BLL2463 PROTEIN"/>
    <property type="match status" value="1"/>
</dbReference>
<accession>A0A5B9QD78</accession>
<organism evidence="3 4">
    <name type="scientific">Bythopirellula goksoeyrii</name>
    <dbReference type="NCBI Taxonomy" id="1400387"/>
    <lineage>
        <taxon>Bacteria</taxon>
        <taxon>Pseudomonadati</taxon>
        <taxon>Planctomycetota</taxon>
        <taxon>Planctomycetia</taxon>
        <taxon>Pirellulales</taxon>
        <taxon>Lacipirellulaceae</taxon>
        <taxon>Bythopirellula</taxon>
    </lineage>
</organism>
<keyword evidence="1" id="KW-0472">Membrane</keyword>
<proteinExistence type="predicted"/>
<evidence type="ECO:0000313" key="4">
    <source>
        <dbReference type="Proteomes" id="UP000323917"/>
    </source>
</evidence>
<dbReference type="InterPro" id="IPR024163">
    <property type="entry name" value="Aerotolerance_reg_N"/>
</dbReference>
<dbReference type="InterPro" id="IPR011933">
    <property type="entry name" value="Double_TM_dom"/>
</dbReference>
<evidence type="ECO:0000313" key="3">
    <source>
        <dbReference type="EMBL" id="QEG36844.1"/>
    </source>
</evidence>
<dbReference type="OrthoDB" id="224458at2"/>